<reference evidence="2 3" key="1">
    <citation type="journal article" date="2011" name="ISME J.">
        <title>Community ecology of hot spring cyanobacterial mats: predominant populations and their functional potential.</title>
        <authorList>
            <person name="Klatt C.G."/>
            <person name="Wood J.M."/>
            <person name="Rusch D.B."/>
            <person name="Bateson M.M."/>
            <person name="Hamamura N."/>
            <person name="Heidelberg J.F."/>
            <person name="Grossman A.R."/>
            <person name="Bhaya D."/>
            <person name="Cohan F.M."/>
            <person name="Kuhl M."/>
            <person name="Bryant D.A."/>
            <person name="Ward D.M."/>
        </authorList>
    </citation>
    <scope>NUCLEOTIDE SEQUENCE [LARGE SCALE GENOMIC DNA]</scope>
    <source>
        <strain evidence="2">OS</strain>
    </source>
</reference>
<gene>
    <name evidence="2" type="ORF">D0433_13425</name>
</gene>
<dbReference type="PANTHER" id="PTHR44119">
    <property type="entry name" value="MAGNESIUM-CHELATASE SUBUNIT CHLH, CHLOROPLASTIC"/>
    <property type="match status" value="1"/>
</dbReference>
<evidence type="ECO:0000259" key="1">
    <source>
        <dbReference type="Pfam" id="PF02514"/>
    </source>
</evidence>
<proteinExistence type="predicted"/>
<organism evidence="2 3">
    <name type="scientific">Candidatus Thermochlorobacter aerophilus</name>
    <dbReference type="NCBI Taxonomy" id="1868324"/>
    <lineage>
        <taxon>Bacteria</taxon>
        <taxon>Pseudomonadati</taxon>
        <taxon>Chlorobiota</taxon>
        <taxon>Chlorobiia</taxon>
        <taxon>Chlorobiales</taxon>
        <taxon>Candidatus Thermochlorobacteriaceae</taxon>
        <taxon>Candidatus Thermochlorobacter</taxon>
    </lineage>
</organism>
<comment type="caution">
    <text evidence="2">The sequence shown here is derived from an EMBL/GenBank/DDBJ whole genome shotgun (WGS) entry which is preliminary data.</text>
</comment>
<sequence>MPQHSASHARMLSQEEQKRLARIIQAGKDLLSKLLTNQAELHSLLNGLNGGYVAPQFGGDVIRDGARVLPTGRNIHAMDPWRVPSELAMQRGQQIAQKLLAAHCNSASKFPETVAQVLWGMDTIKTKGEPIAIVLALIGARPEKDAHGKISAYKLIPLSELGRPRIDVLMMASGIFRDTFAMQIDFLDRLVKDAAQADEAPEMNFIKKHVEEIIAEKHVSFEDATARIFTQRPGDYGNYVDDMIESSSWQDENELGEMFFKRNAYAYGGTKKGKLCAAVLDSLLTKVEHISQEIDSVEYGITDHQHYFAESGAMRQAVAKRTGKQVQVSYIESFTAETTVRSLESTLRMEARTKLLNPKWYETMLKHQASGAAEISSRFTYLLGWSATAKAVDKWVFDESAKTYLLDEQMRNRLMSLNPAALKNMAGRLLEAAGRGLWQADADTLAQLRDLYADLEDRLEGLVTSS</sequence>
<dbReference type="InterPro" id="IPR003672">
    <property type="entry name" value="CobN/Mg_chltase"/>
</dbReference>
<evidence type="ECO:0000313" key="3">
    <source>
        <dbReference type="Proteomes" id="UP000266389"/>
    </source>
</evidence>
<evidence type="ECO:0000313" key="2">
    <source>
        <dbReference type="EMBL" id="RFM23035.1"/>
    </source>
</evidence>
<accession>A0A395LWM4</accession>
<dbReference type="Pfam" id="PF02514">
    <property type="entry name" value="CobN-Mg_chel"/>
    <property type="match status" value="1"/>
</dbReference>
<dbReference type="EMBL" id="PHFL01000071">
    <property type="protein sequence ID" value="RFM23035.1"/>
    <property type="molecule type" value="Genomic_DNA"/>
</dbReference>
<dbReference type="AlphaFoldDB" id="A0A395LWM4"/>
<dbReference type="Proteomes" id="UP000266389">
    <property type="component" value="Unassembled WGS sequence"/>
</dbReference>
<dbReference type="PANTHER" id="PTHR44119:SF1">
    <property type="entry name" value="MAGNESIUM-CHELATASE SUBUNIT CHLH, CHLOROPLASTIC"/>
    <property type="match status" value="1"/>
</dbReference>
<name>A0A395LWM4_9BACT</name>
<feature type="domain" description="CobN/magnesium chelatase" evidence="1">
    <location>
        <begin position="15"/>
        <end position="444"/>
    </location>
</feature>
<protein>
    <recommendedName>
        <fullName evidence="1">CobN/magnesium chelatase domain-containing protein</fullName>
    </recommendedName>
</protein>